<evidence type="ECO:0000313" key="8">
    <source>
        <dbReference type="EMBL" id="GGF94331.1"/>
    </source>
</evidence>
<feature type="transmembrane region" description="Helical" evidence="6">
    <location>
        <begin position="349"/>
        <end position="372"/>
    </location>
</feature>
<sequence length="409" mass="43301">MKPARDPIAANMEAATPETFSRMGVWMLIAGILLIAASLRAPITAVGPLITAIRDDAGISNTLAGMLTAFPLLAFALLSPLAPQLARRLGMEYTLFISMLVLTAGIALRALPSVTALFMGTALLGMGIALSNVLLPGLIKSKFPHRLGIMTGMYSLSMNIWAAIASGVSVPIAYGLNLGWRGSLGIWGILTACALLVWMPQLRSRRRPAAERAGGRGGLWHSSLAWKVTLFMGLQSMNFYVTISWLPEILSQQGLSQTAAGWMVSLMQLVSLPATFLVPIVAGRFANQRGLVVTIAGFFIAGYIILLSELHSLMPIGVILIGIAGGSAFSLATMFFILRTKSGSQAAELSGMAQTVGYLLAAAGPAFFGFVYDATHHWTIPLLFLLVVGILLLIFGLGAAKEGVVETKG</sequence>
<comment type="subcellular location">
    <subcellularLocation>
        <location evidence="1">Cell membrane</location>
        <topology evidence="1">Multi-pass membrane protein</topology>
    </subcellularLocation>
</comment>
<organism evidence="8 9">
    <name type="scientific">Paenibacillus abyssi</name>
    <dbReference type="NCBI Taxonomy" id="1340531"/>
    <lineage>
        <taxon>Bacteria</taxon>
        <taxon>Bacillati</taxon>
        <taxon>Bacillota</taxon>
        <taxon>Bacilli</taxon>
        <taxon>Bacillales</taxon>
        <taxon>Paenibacillaceae</taxon>
        <taxon>Paenibacillus</taxon>
    </lineage>
</organism>
<evidence type="ECO:0000256" key="1">
    <source>
        <dbReference type="ARBA" id="ARBA00004651"/>
    </source>
</evidence>
<feature type="transmembrane region" description="Helical" evidence="6">
    <location>
        <begin position="59"/>
        <end position="81"/>
    </location>
</feature>
<dbReference type="EMBL" id="BMGR01000003">
    <property type="protein sequence ID" value="GGF94331.1"/>
    <property type="molecule type" value="Genomic_DNA"/>
</dbReference>
<feature type="transmembrane region" description="Helical" evidence="6">
    <location>
        <begin position="313"/>
        <end position="337"/>
    </location>
</feature>
<feature type="domain" description="Major facilitator superfamily (MFS) profile" evidence="7">
    <location>
        <begin position="26"/>
        <end position="401"/>
    </location>
</feature>
<dbReference type="InterPro" id="IPR020846">
    <property type="entry name" value="MFS_dom"/>
</dbReference>
<dbReference type="CDD" id="cd17339">
    <property type="entry name" value="MFS_NIMT_CynX_like"/>
    <property type="match status" value="1"/>
</dbReference>
<feature type="transmembrane region" description="Helical" evidence="6">
    <location>
        <begin position="160"/>
        <end position="178"/>
    </location>
</feature>
<keyword evidence="2" id="KW-0813">Transport</keyword>
<keyword evidence="9" id="KW-1185">Reference proteome</keyword>
<keyword evidence="5 6" id="KW-0472">Membrane</keyword>
<keyword evidence="3 6" id="KW-0812">Transmembrane</keyword>
<evidence type="ECO:0000313" key="9">
    <source>
        <dbReference type="Proteomes" id="UP000644756"/>
    </source>
</evidence>
<evidence type="ECO:0000256" key="3">
    <source>
        <dbReference type="ARBA" id="ARBA00022692"/>
    </source>
</evidence>
<dbReference type="InterPro" id="IPR052524">
    <property type="entry name" value="MFS_Cyanate_Porter"/>
</dbReference>
<dbReference type="PANTHER" id="PTHR23523">
    <property type="match status" value="1"/>
</dbReference>
<dbReference type="Pfam" id="PF07690">
    <property type="entry name" value="MFS_1"/>
    <property type="match status" value="2"/>
</dbReference>
<dbReference type="PANTHER" id="PTHR23523:SF2">
    <property type="entry name" value="2-NITROIMIDAZOLE TRANSPORTER"/>
    <property type="match status" value="1"/>
</dbReference>
<dbReference type="Proteomes" id="UP000644756">
    <property type="component" value="Unassembled WGS sequence"/>
</dbReference>
<evidence type="ECO:0000256" key="4">
    <source>
        <dbReference type="ARBA" id="ARBA00022989"/>
    </source>
</evidence>
<reference evidence="8" key="1">
    <citation type="journal article" date="2014" name="Int. J. Syst. Evol. Microbiol.">
        <title>Complete genome sequence of Corynebacterium casei LMG S-19264T (=DSM 44701T), isolated from a smear-ripened cheese.</title>
        <authorList>
            <consortium name="US DOE Joint Genome Institute (JGI-PGF)"/>
            <person name="Walter F."/>
            <person name="Albersmeier A."/>
            <person name="Kalinowski J."/>
            <person name="Ruckert C."/>
        </authorList>
    </citation>
    <scope>NUCLEOTIDE SEQUENCE</scope>
    <source>
        <strain evidence="8">CGMCC 1.12987</strain>
    </source>
</reference>
<evidence type="ECO:0000256" key="5">
    <source>
        <dbReference type="ARBA" id="ARBA00023136"/>
    </source>
</evidence>
<evidence type="ECO:0000259" key="7">
    <source>
        <dbReference type="PROSITE" id="PS50850"/>
    </source>
</evidence>
<dbReference type="PROSITE" id="PS50850">
    <property type="entry name" value="MFS"/>
    <property type="match status" value="1"/>
</dbReference>
<feature type="transmembrane region" description="Helical" evidence="6">
    <location>
        <begin position="20"/>
        <end position="39"/>
    </location>
</feature>
<feature type="transmembrane region" description="Helical" evidence="6">
    <location>
        <begin position="259"/>
        <end position="278"/>
    </location>
</feature>
<keyword evidence="4 6" id="KW-1133">Transmembrane helix</keyword>
<protein>
    <submittedName>
        <fullName evidence="8">Transporter YycB</fullName>
    </submittedName>
</protein>
<feature type="transmembrane region" description="Helical" evidence="6">
    <location>
        <begin position="93"/>
        <end position="111"/>
    </location>
</feature>
<dbReference type="AlphaFoldDB" id="A0A917CNZ4"/>
<name>A0A917CNZ4_9BACL</name>
<gene>
    <name evidence="8" type="primary">yycB</name>
    <name evidence="8" type="ORF">GCM10010916_09600</name>
</gene>
<feature type="transmembrane region" description="Helical" evidence="6">
    <location>
        <begin position="224"/>
        <end position="247"/>
    </location>
</feature>
<dbReference type="Gene3D" id="1.20.1250.20">
    <property type="entry name" value="MFS general substrate transporter like domains"/>
    <property type="match status" value="2"/>
</dbReference>
<accession>A0A917CNZ4</accession>
<dbReference type="SUPFAM" id="SSF103473">
    <property type="entry name" value="MFS general substrate transporter"/>
    <property type="match status" value="1"/>
</dbReference>
<dbReference type="RefSeq" id="WP_188529561.1">
    <property type="nucleotide sequence ID" value="NZ_BMGR01000003.1"/>
</dbReference>
<comment type="caution">
    <text evidence="8">The sequence shown here is derived from an EMBL/GenBank/DDBJ whole genome shotgun (WGS) entry which is preliminary data.</text>
</comment>
<reference evidence="8" key="2">
    <citation type="submission" date="2020-09" db="EMBL/GenBank/DDBJ databases">
        <authorList>
            <person name="Sun Q."/>
            <person name="Zhou Y."/>
        </authorList>
    </citation>
    <scope>NUCLEOTIDE SEQUENCE</scope>
    <source>
        <strain evidence="8">CGMCC 1.12987</strain>
    </source>
</reference>
<dbReference type="GO" id="GO:0005886">
    <property type="term" value="C:plasma membrane"/>
    <property type="evidence" value="ECO:0007669"/>
    <property type="project" value="UniProtKB-SubCell"/>
</dbReference>
<dbReference type="InterPro" id="IPR011701">
    <property type="entry name" value="MFS"/>
</dbReference>
<evidence type="ECO:0000256" key="6">
    <source>
        <dbReference type="SAM" id="Phobius"/>
    </source>
</evidence>
<feature type="transmembrane region" description="Helical" evidence="6">
    <location>
        <begin position="117"/>
        <end position="139"/>
    </location>
</feature>
<dbReference type="InterPro" id="IPR036259">
    <property type="entry name" value="MFS_trans_sf"/>
</dbReference>
<evidence type="ECO:0000256" key="2">
    <source>
        <dbReference type="ARBA" id="ARBA00022448"/>
    </source>
</evidence>
<proteinExistence type="predicted"/>
<feature type="transmembrane region" description="Helical" evidence="6">
    <location>
        <begin position="290"/>
        <end position="307"/>
    </location>
</feature>
<feature type="transmembrane region" description="Helical" evidence="6">
    <location>
        <begin position="184"/>
        <end position="203"/>
    </location>
</feature>
<feature type="transmembrane region" description="Helical" evidence="6">
    <location>
        <begin position="378"/>
        <end position="400"/>
    </location>
</feature>
<dbReference type="GO" id="GO:0022857">
    <property type="term" value="F:transmembrane transporter activity"/>
    <property type="evidence" value="ECO:0007669"/>
    <property type="project" value="InterPro"/>
</dbReference>